<keyword evidence="8" id="KW-1185">Reference proteome</keyword>
<keyword evidence="2" id="KW-0732">Signal</keyword>
<feature type="disulfide bond" evidence="5">
    <location>
        <begin position="871"/>
        <end position="888"/>
    </location>
</feature>
<feature type="disulfide bond" evidence="5">
    <location>
        <begin position="1150"/>
        <end position="1159"/>
    </location>
</feature>
<feature type="disulfide bond" evidence="5">
    <location>
        <begin position="429"/>
        <end position="438"/>
    </location>
</feature>
<feature type="domain" description="EGF-like" evidence="7">
    <location>
        <begin position="715"/>
        <end position="751"/>
    </location>
</feature>
<feature type="disulfide bond" evidence="5">
    <location>
        <begin position="1281"/>
        <end position="1298"/>
    </location>
</feature>
<feature type="disulfide bond" evidence="5">
    <location>
        <begin position="466"/>
        <end position="475"/>
    </location>
</feature>
<dbReference type="InterPro" id="IPR001881">
    <property type="entry name" value="EGF-like_Ca-bd_dom"/>
</dbReference>
<feature type="domain" description="EGF-like" evidence="7">
    <location>
        <begin position="1272"/>
        <end position="1310"/>
    </location>
</feature>
<feature type="domain" description="EGF-like" evidence="7">
    <location>
        <begin position="826"/>
        <end position="862"/>
    </location>
</feature>
<feature type="domain" description="EGF-like" evidence="7">
    <location>
        <begin position="1311"/>
        <end position="1359"/>
    </location>
</feature>
<feature type="disulfide bond" evidence="5">
    <location>
        <begin position="1546"/>
        <end position="1555"/>
    </location>
</feature>
<feature type="domain" description="EGF-like" evidence="7">
    <location>
        <begin position="604"/>
        <end position="640"/>
    </location>
</feature>
<feature type="domain" description="EGF-like" evidence="7">
    <location>
        <begin position="789"/>
        <end position="825"/>
    </location>
</feature>
<evidence type="ECO:0000256" key="5">
    <source>
        <dbReference type="PROSITE-ProRule" id="PRU00076"/>
    </source>
</evidence>
<dbReference type="PANTHER" id="PTHR12916">
    <property type="entry name" value="CYTOCHROME C OXIDASE POLYPEPTIDE VIC-2"/>
    <property type="match status" value="1"/>
</dbReference>
<feature type="disulfide bond" evidence="5">
    <location>
        <begin position="506"/>
        <end position="515"/>
    </location>
</feature>
<evidence type="ECO:0000313" key="8">
    <source>
        <dbReference type="Proteomes" id="UP001652625"/>
    </source>
</evidence>
<feature type="disulfide bond" evidence="5">
    <location>
        <begin position="704"/>
        <end position="713"/>
    </location>
</feature>
<feature type="disulfide bond" evidence="5">
    <location>
        <begin position="630"/>
        <end position="639"/>
    </location>
</feature>
<dbReference type="PROSITE" id="PS01186">
    <property type="entry name" value="EGF_2"/>
    <property type="match status" value="18"/>
</dbReference>
<gene>
    <name evidence="9" type="primary">LOC100212369</name>
</gene>
<evidence type="ECO:0000256" key="3">
    <source>
        <dbReference type="ARBA" id="ARBA00022737"/>
    </source>
</evidence>
<feature type="domain" description="EGF-like" evidence="7">
    <location>
        <begin position="1200"/>
        <end position="1238"/>
    </location>
</feature>
<dbReference type="CDD" id="cd00054">
    <property type="entry name" value="EGF_CA"/>
    <property type="match status" value="10"/>
</dbReference>
<evidence type="ECO:0000256" key="1">
    <source>
        <dbReference type="ARBA" id="ARBA00022536"/>
    </source>
</evidence>
<dbReference type="Pfam" id="PF00008">
    <property type="entry name" value="EGF"/>
    <property type="match status" value="10"/>
</dbReference>
<feature type="disulfide bond" evidence="5">
    <location>
        <begin position="391"/>
        <end position="400"/>
    </location>
</feature>
<keyword evidence="3" id="KW-0677">Repeat</keyword>
<feature type="domain" description="EGF-like" evidence="7">
    <location>
        <begin position="478"/>
        <end position="516"/>
    </location>
</feature>
<sequence length="1757" mass="196039">MNFSFYLNFFVFFFLFTGLLFVNVNTKDIKDKEPKFRIADEKNHIGNLRGVNDENFQSKITATNSEDKLHKNELKKRSGYNHNLPEHEQEHIGERRKDIPVYKNKSFSDTDSFRLHAKKNARKTLIPMNQSVAYDTDDNHDGVLLDTDDGVDTIPDAISEPDDKKEDNYVEDDHFDEGVPPHYVSRRFDVYHKTHMNGSPHRHQPHHKDHGFVYRKGSHSFHSGSKRQFLPQSWIQNGANFNRAPEDMEITHANLFNNVPQEYVDADPGKVNSVGPRVPPANMVNSLGEIVDIPDQSVNPNSAAIDEQADSQRNGYSVKEIPNQLMSSLNPTEYAPYQDHELDHQWIDYKLPQHHINHHSHFYNPCSHHPCLNGGDCHYSHARKTQFKCVCKKGFSGYYCEKSVLSCHPNPCQHGGTCTKTTDGYFCTCPSDYKGHDCETPVECRAGFCQNSGVCVELANGFSCQCQKGFNGKYCDEKLSRCNSQPCKNGGICKDIEEENRFECVCLSGFGCPDCSCPSGSEQASKASMSPLCPTGWCKNGGTCLSTKTGFACNCPTGYHGLDCAIPDLCSPNPCDNGGICVQDEDENYKCICPYGFKGADCQTPLSCQTHPCANGASCSETLDSFTCKCNPGYKGKKCKELNPCAKNPCLHKSICLEKGSLYSCQCHSGYRGKDCLEKDPCVPNPCGSNGKCLEISSVITCNCSVGWMGESCDISDLCQENRCLNGGTCVHSTDQFKCLCPENFHGDRCEHETPCHMNPCMNSGVCEAVGSTFVCRCGSGFHGSKCHLTSHCYPNPCHNGGKCFESEESYICECPHGYSGKFCEEQNFCSSNPCMNGGRCIEENESFLCRCLEGFFGHLCEENVCDHNPCLNGGRCIPANNPLGFLCECIFPYHGHHCADTDPCVPNPCVNGGTCQSHLPRFNDVNDRTVNVVSVVEPVFNSSIFNERNEQGQADLNARRAVNHFHFKDDDKKESDDEDDTELLHHNLPHNNQQISLFTSEKQMEDSDSDFNAKGDFKSDESKMNMDIEKRTIGLSSNKKYLYGTLNQSERVRRNQHSPRLLHNLFKRYDISRNPKLALQLKKVPKILFTIKNATTSTIIKRSLHDLYVCQCIGGYLGAHCQHMNPCRLLPCNNNGTCIPKGDRYQCHCISGYGGLNCDDPHPCEPNPCNHGGKCNLKKSIHGYECECPSGWKGFNCEIKDRCSLSTNPCMHGGQCIGMDDHIECKCRARFEGPLCEVDKCADCHQYAFCRHGHCVCKPGFVGNGFKCNAMGNTCQPNPCDNGGVCKSGQDGKIFSCECKVGYVGSRCEYPNPCSETPCLHNGLCIDESNKKERGVSITGIRDFKCFCMQGYRGKFCEEIDLAACSSSPCMNNGTCFDSSSESHKLHLKHPDDYECFCARGYAGKNCEIKRFPCELHPCENQGTCLDSDNLPFVSFDAHGYKCNCSKGYKGRNCEISIKTRGPCYYSPCLQGGRCVDFMNNNDPDLHIIDEQEFKCYCKPQFSGKVCEVPYPACSSFPCYHNSTCVDGTIDPTANFDDTGYLCKCTSGYDGKNCERQYTSLSLADIGHSEADSPSEFLSQNQAGVKHENSITGFKADKAVSNERTVFLKTRDSQDLKNEFYKIQKQELTSASNNAGQSSFQHSSFTQLSKTSKDAINKVKYLNLYNERGNPLLNPAPTSPLVLKKEVLHYPDTNEDNVLHEHNSVERVGKHITGSVRTFERAATPYDDSTKLATRALTASSWPVLYNDWWNNETKN</sequence>
<feature type="disulfide bond" evidence="5">
    <location>
        <begin position="1349"/>
        <end position="1358"/>
    </location>
</feature>
<feature type="domain" description="EGF-like" evidence="7">
    <location>
        <begin position="1411"/>
        <end position="1456"/>
    </location>
</feature>
<evidence type="ECO:0000256" key="6">
    <source>
        <dbReference type="SAM" id="MobiDB-lite"/>
    </source>
</evidence>
<keyword evidence="4 5" id="KW-1015">Disulfide bond</keyword>
<dbReference type="RefSeq" id="XP_065652495.1">
    <property type="nucleotide sequence ID" value="XM_065796423.1"/>
</dbReference>
<feature type="disulfide bond" evidence="5">
    <location>
        <begin position="1446"/>
        <end position="1455"/>
    </location>
</feature>
<feature type="domain" description="EGF-like" evidence="7">
    <location>
        <begin position="1161"/>
        <end position="1199"/>
    </location>
</feature>
<feature type="disulfide bond" evidence="5">
    <location>
        <begin position="1228"/>
        <end position="1237"/>
    </location>
</feature>
<keyword evidence="1 5" id="KW-0245">EGF-like domain</keyword>
<reference evidence="9" key="1">
    <citation type="submission" date="2025-08" db="UniProtKB">
        <authorList>
            <consortium name="RefSeq"/>
        </authorList>
    </citation>
    <scope>IDENTIFICATION</scope>
</reference>
<proteinExistence type="predicted"/>
<feature type="disulfide bond" evidence="5">
    <location>
        <begin position="1300"/>
        <end position="1309"/>
    </location>
</feature>
<feature type="disulfide bond" evidence="5">
    <location>
        <begin position="1189"/>
        <end position="1198"/>
    </location>
</feature>
<accession>A0ABM4BTL6</accession>
<feature type="disulfide bond" evidence="5">
    <location>
        <begin position="667"/>
        <end position="676"/>
    </location>
</feature>
<dbReference type="SUPFAM" id="SSF57196">
    <property type="entry name" value="EGF/Laminin"/>
    <property type="match status" value="22"/>
</dbReference>
<dbReference type="PROSITE" id="PS50026">
    <property type="entry name" value="EGF_3"/>
    <property type="match status" value="23"/>
</dbReference>
<organism evidence="8 9">
    <name type="scientific">Hydra vulgaris</name>
    <name type="common">Hydra</name>
    <name type="synonym">Hydra attenuata</name>
    <dbReference type="NCBI Taxonomy" id="6087"/>
    <lineage>
        <taxon>Eukaryota</taxon>
        <taxon>Metazoa</taxon>
        <taxon>Cnidaria</taxon>
        <taxon>Hydrozoa</taxon>
        <taxon>Hydroidolina</taxon>
        <taxon>Anthoathecata</taxon>
        <taxon>Aplanulata</taxon>
        <taxon>Hydridae</taxon>
        <taxon>Hydra</taxon>
    </lineage>
</organism>
<feature type="disulfide bond" evidence="5">
    <location>
        <begin position="1399"/>
        <end position="1408"/>
    </location>
</feature>
<feature type="region of interest" description="Disordered" evidence="6">
    <location>
        <begin position="147"/>
        <end position="169"/>
    </location>
</feature>
<feature type="disulfide bond" evidence="5">
    <location>
        <begin position="815"/>
        <end position="824"/>
    </location>
</feature>
<feature type="disulfide bond" evidence="5">
    <location>
        <begin position="741"/>
        <end position="750"/>
    </location>
</feature>
<feature type="domain" description="EGF-like" evidence="7">
    <location>
        <begin position="678"/>
        <end position="714"/>
    </location>
</feature>
<dbReference type="Gene3D" id="2.10.25.10">
    <property type="entry name" value="Laminin"/>
    <property type="match status" value="23"/>
</dbReference>
<feature type="domain" description="EGF-like" evidence="7">
    <location>
        <begin position="752"/>
        <end position="788"/>
    </location>
</feature>
<dbReference type="Pfam" id="PF25024">
    <property type="entry name" value="EGF_TEN"/>
    <property type="match status" value="1"/>
</dbReference>
<dbReference type="PROSITE" id="PS00022">
    <property type="entry name" value="EGF_1"/>
    <property type="match status" value="22"/>
</dbReference>
<feature type="disulfide bond" evidence="5">
    <location>
        <begin position="487"/>
        <end position="504"/>
    </location>
</feature>
<feature type="domain" description="EGF-like" evidence="7">
    <location>
        <begin position="403"/>
        <end position="439"/>
    </location>
</feature>
<dbReference type="SMART" id="SM00181">
    <property type="entry name" value="EGF"/>
    <property type="match status" value="24"/>
</dbReference>
<feature type="disulfide bond" evidence="5">
    <location>
        <begin position="593"/>
        <end position="602"/>
    </location>
</feature>
<dbReference type="SMART" id="SM00179">
    <property type="entry name" value="EGF_CA"/>
    <property type="match status" value="19"/>
</dbReference>
<name>A0ABM4BTL6_HYDVU</name>
<dbReference type="PANTHER" id="PTHR12916:SF4">
    <property type="entry name" value="UNINFLATABLE, ISOFORM C"/>
    <property type="match status" value="1"/>
</dbReference>
<feature type="disulfide bond" evidence="5">
    <location>
        <begin position="1170"/>
        <end position="1187"/>
    </location>
</feature>
<feature type="domain" description="EGF-like" evidence="7">
    <location>
        <begin position="440"/>
        <end position="476"/>
    </location>
</feature>
<feature type="domain" description="EGF-like" evidence="7">
    <location>
        <begin position="362"/>
        <end position="401"/>
    </location>
</feature>
<feature type="disulfide bond" evidence="5">
    <location>
        <begin position="1499"/>
        <end position="1508"/>
    </location>
</feature>
<feature type="disulfide bond" evidence="5">
    <location>
        <begin position="852"/>
        <end position="861"/>
    </location>
</feature>
<feature type="domain" description="EGF-like" evidence="7">
    <location>
        <begin position="863"/>
        <end position="900"/>
    </location>
</feature>
<feature type="domain" description="EGF-like" evidence="7">
    <location>
        <begin position="529"/>
        <end position="565"/>
    </location>
</feature>
<feature type="domain" description="EGF-like" evidence="7">
    <location>
        <begin position="1461"/>
        <end position="1509"/>
    </location>
</feature>
<evidence type="ECO:0000256" key="2">
    <source>
        <dbReference type="ARBA" id="ARBA00022729"/>
    </source>
</evidence>
<feature type="domain" description="EGF-like" evidence="7">
    <location>
        <begin position="566"/>
        <end position="603"/>
    </location>
</feature>
<feature type="domain" description="EGF-like" evidence="7">
    <location>
        <begin position="1511"/>
        <end position="1556"/>
    </location>
</feature>
<protein>
    <submittedName>
        <fullName evidence="9">Uncharacterized protein LOC100212369 isoform X2</fullName>
    </submittedName>
</protein>
<feature type="disulfide bond" evidence="5">
    <location>
        <begin position="778"/>
        <end position="787"/>
    </location>
</feature>
<feature type="disulfide bond" evidence="5">
    <location>
        <begin position="890"/>
        <end position="899"/>
    </location>
</feature>
<feature type="domain" description="EGF-like" evidence="7">
    <location>
        <begin position="1124"/>
        <end position="1160"/>
    </location>
</feature>
<evidence type="ECO:0000313" key="9">
    <source>
        <dbReference type="RefSeq" id="XP_065652495.1"/>
    </source>
</evidence>
<comment type="caution">
    <text evidence="5">Lacks conserved residue(s) required for the propagation of feature annotation.</text>
</comment>
<evidence type="ECO:0000256" key="4">
    <source>
        <dbReference type="ARBA" id="ARBA00023157"/>
    </source>
</evidence>
<dbReference type="InterPro" id="IPR000742">
    <property type="entry name" value="EGF"/>
</dbReference>
<feature type="domain" description="EGF-like" evidence="7">
    <location>
        <begin position="1362"/>
        <end position="1409"/>
    </location>
</feature>
<dbReference type="Proteomes" id="UP001652625">
    <property type="component" value="Chromosome 04"/>
</dbReference>
<feature type="disulfide bond" evidence="5">
    <location>
        <begin position="555"/>
        <end position="564"/>
    </location>
</feature>
<dbReference type="GeneID" id="100212369"/>
<evidence type="ECO:0000259" key="7">
    <source>
        <dbReference type="PROSITE" id="PS50026"/>
    </source>
</evidence>
<feature type="domain" description="EGF-like" evidence="7">
    <location>
        <begin position="641"/>
        <end position="677"/>
    </location>
</feature>